<protein>
    <recommendedName>
        <fullName evidence="1">RNase III domain-containing protein</fullName>
    </recommendedName>
</protein>
<evidence type="ECO:0000313" key="3">
    <source>
        <dbReference type="Proteomes" id="UP001202479"/>
    </source>
</evidence>
<name>A0AAI9WWB4_9ASCO</name>
<dbReference type="EMBL" id="JAHUZD010000139">
    <property type="protein sequence ID" value="KAI3402991.2"/>
    <property type="molecule type" value="Genomic_DNA"/>
</dbReference>
<evidence type="ECO:0000313" key="2">
    <source>
        <dbReference type="EMBL" id="KAI3402991.2"/>
    </source>
</evidence>
<dbReference type="Proteomes" id="UP001202479">
    <property type="component" value="Unassembled WGS sequence"/>
</dbReference>
<dbReference type="GO" id="GO:0006396">
    <property type="term" value="P:RNA processing"/>
    <property type="evidence" value="ECO:0007669"/>
    <property type="project" value="InterPro"/>
</dbReference>
<reference evidence="2" key="1">
    <citation type="journal article" date="2022" name="DNA Res.">
        <title>Genome analysis of five recently described species of the CUG-Ser clade uncovers Candida theae as a new hybrid lineage with pathogenic potential in the Candida parapsilosis species complex.</title>
        <authorList>
            <person name="Mixao V."/>
            <person name="Del Olmo V."/>
            <person name="Hegedusova E."/>
            <person name="Saus E."/>
            <person name="Pryszcz L."/>
            <person name="Cillingova A."/>
            <person name="Nosek J."/>
            <person name="Gabaldon T."/>
        </authorList>
    </citation>
    <scope>NUCLEOTIDE SEQUENCE</scope>
    <source>
        <strain evidence="2">CBS 10844</strain>
    </source>
</reference>
<organism evidence="2 3">
    <name type="scientific">Candida oxycetoniae</name>
    <dbReference type="NCBI Taxonomy" id="497107"/>
    <lineage>
        <taxon>Eukaryota</taxon>
        <taxon>Fungi</taxon>
        <taxon>Dikarya</taxon>
        <taxon>Ascomycota</taxon>
        <taxon>Saccharomycotina</taxon>
        <taxon>Pichiomycetes</taxon>
        <taxon>Debaryomycetaceae</taxon>
        <taxon>Candida/Lodderomyces clade</taxon>
        <taxon>Candida</taxon>
    </lineage>
</organism>
<sequence>MVRSSVFVRHLYLNKGNRVEGLKRDPAVAFTNSEGQEYALNEGNISHIKSYLGPNYQVPDEVALQVITHKSFGNGIKPYNEKLAAMGSKLLNLSLAKYVINNTTTNNNDEKELEINNKNLSSLGSLWSRELCGRASTGYFANLKGLNKVMFWKSRNPSLSFESSGALKVSAQLLYSLIGAVNFYHGKEKAEAFIEENIVRGLEEVTTELLKEQ</sequence>
<keyword evidence="3" id="KW-1185">Reference proteome</keyword>
<comment type="caution">
    <text evidence="2">The sequence shown here is derived from an EMBL/GenBank/DDBJ whole genome shotgun (WGS) entry which is preliminary data.</text>
</comment>
<dbReference type="PANTHER" id="PTHR28160:SF1">
    <property type="entry name" value="LARGE RIBOSOMAL SUBUNIT PROTEIN ML57"/>
    <property type="match status" value="1"/>
</dbReference>
<evidence type="ECO:0000259" key="1">
    <source>
        <dbReference type="Pfam" id="PF14622"/>
    </source>
</evidence>
<dbReference type="GeneID" id="73381859"/>
<dbReference type="GO" id="GO:0032543">
    <property type="term" value="P:mitochondrial translation"/>
    <property type="evidence" value="ECO:0007669"/>
    <property type="project" value="InterPro"/>
</dbReference>
<dbReference type="PANTHER" id="PTHR28160">
    <property type="entry name" value="54S RIBOSOMAL PROTEIN L15, MITOCHONDRIAL"/>
    <property type="match status" value="1"/>
</dbReference>
<dbReference type="GO" id="GO:0005762">
    <property type="term" value="C:mitochondrial large ribosomal subunit"/>
    <property type="evidence" value="ECO:0007669"/>
    <property type="project" value="InterPro"/>
</dbReference>
<dbReference type="Gene3D" id="1.10.1520.10">
    <property type="entry name" value="Ribonuclease III domain"/>
    <property type="match status" value="1"/>
</dbReference>
<dbReference type="Pfam" id="PF14622">
    <property type="entry name" value="Ribonucleas_3_3"/>
    <property type="match status" value="1"/>
</dbReference>
<dbReference type="InterPro" id="IPR040030">
    <property type="entry name" value="Ribosomal_mL57"/>
</dbReference>
<dbReference type="AlphaFoldDB" id="A0AAI9WWB4"/>
<dbReference type="InterPro" id="IPR000999">
    <property type="entry name" value="RNase_III_dom"/>
</dbReference>
<dbReference type="GO" id="GO:0003735">
    <property type="term" value="F:structural constituent of ribosome"/>
    <property type="evidence" value="ECO:0007669"/>
    <property type="project" value="InterPro"/>
</dbReference>
<proteinExistence type="predicted"/>
<dbReference type="SUPFAM" id="SSF69065">
    <property type="entry name" value="RNase III domain-like"/>
    <property type="match status" value="1"/>
</dbReference>
<dbReference type="InterPro" id="IPR036389">
    <property type="entry name" value="RNase_III_sf"/>
</dbReference>
<dbReference type="GO" id="GO:0004525">
    <property type="term" value="F:ribonuclease III activity"/>
    <property type="evidence" value="ECO:0007669"/>
    <property type="project" value="InterPro"/>
</dbReference>
<dbReference type="RefSeq" id="XP_049178738.1">
    <property type="nucleotide sequence ID" value="XM_049325663.1"/>
</dbReference>
<gene>
    <name evidence="2" type="ORF">KGF56_004244</name>
</gene>
<accession>A0AAI9WWB4</accession>
<feature type="domain" description="RNase III" evidence="1">
    <location>
        <begin position="60"/>
        <end position="200"/>
    </location>
</feature>